<accession>A0A6M9PXJ1</accession>
<dbReference type="AlphaFoldDB" id="A0A6M9PXJ1"/>
<organism evidence="1 2">
    <name type="scientific">Polynucleobacter antarcticus</name>
    <dbReference type="NCBI Taxonomy" id="1743162"/>
    <lineage>
        <taxon>Bacteria</taxon>
        <taxon>Pseudomonadati</taxon>
        <taxon>Pseudomonadota</taxon>
        <taxon>Betaproteobacteria</taxon>
        <taxon>Burkholderiales</taxon>
        <taxon>Burkholderiaceae</taxon>
        <taxon>Polynucleobacter</taxon>
    </lineage>
</organism>
<sequence>MTNKESLKDLFRRLKVIPASELQATKDAEAMKALEFAKAVESEMSHRKTKPAPTGFVKETLRFTREKLED</sequence>
<dbReference type="EMBL" id="CP028941">
    <property type="protein sequence ID" value="QKM62576.1"/>
    <property type="molecule type" value="Genomic_DNA"/>
</dbReference>
<gene>
    <name evidence="1" type="ORF">DCO16_05540</name>
</gene>
<evidence type="ECO:0000313" key="2">
    <source>
        <dbReference type="Proteomes" id="UP000500806"/>
    </source>
</evidence>
<dbReference type="KEGG" id="pani:DCO16_05540"/>
<evidence type="ECO:0000313" key="1">
    <source>
        <dbReference type="EMBL" id="QKM62576.1"/>
    </source>
</evidence>
<proteinExistence type="predicted"/>
<dbReference type="RefSeq" id="WP_173942736.1">
    <property type="nucleotide sequence ID" value="NZ_CBCSCD010000001.1"/>
</dbReference>
<name>A0A6M9PXJ1_9BURK</name>
<keyword evidence="2" id="KW-1185">Reference proteome</keyword>
<dbReference type="Proteomes" id="UP000500806">
    <property type="component" value="Chromosome"/>
</dbReference>
<reference evidence="1 2" key="1">
    <citation type="submission" date="2018-04" db="EMBL/GenBank/DDBJ databases">
        <title>Polynucleobacter sp. LimPoW16 genome.</title>
        <authorList>
            <person name="Hahn M.W."/>
        </authorList>
    </citation>
    <scope>NUCLEOTIDE SEQUENCE [LARGE SCALE GENOMIC DNA]</scope>
    <source>
        <strain evidence="1 2">LimPoW16</strain>
    </source>
</reference>
<protein>
    <submittedName>
        <fullName evidence="1">Uncharacterized protein</fullName>
    </submittedName>
</protein>